<dbReference type="RefSeq" id="WP_090407432.1">
    <property type="nucleotide sequence ID" value="NZ_FNDQ01000008.1"/>
</dbReference>
<gene>
    <name evidence="1" type="ORF">SAMN05421818_10823</name>
</gene>
<sequence>MKKKSLQKILILSIFLIAIVSTVSLLLQAKQTETETSKNTDYGTYSDPEVAYQECYKILTELSLNLNEGLESNKVKNK</sequence>
<organism evidence="1 2">
    <name type="scientific">Myroides phaeus</name>
    <dbReference type="NCBI Taxonomy" id="702745"/>
    <lineage>
        <taxon>Bacteria</taxon>
        <taxon>Pseudomonadati</taxon>
        <taxon>Bacteroidota</taxon>
        <taxon>Flavobacteriia</taxon>
        <taxon>Flavobacteriales</taxon>
        <taxon>Flavobacteriaceae</taxon>
        <taxon>Myroides</taxon>
    </lineage>
</organism>
<dbReference type="Proteomes" id="UP000243588">
    <property type="component" value="Unassembled WGS sequence"/>
</dbReference>
<proteinExistence type="predicted"/>
<accession>A0A1G8DRA4</accession>
<dbReference type="STRING" id="702745.SAMN05421818_10823"/>
<dbReference type="AlphaFoldDB" id="A0A1G8DRA4"/>
<dbReference type="EMBL" id="FNDQ01000008">
    <property type="protein sequence ID" value="SDH60237.1"/>
    <property type="molecule type" value="Genomic_DNA"/>
</dbReference>
<name>A0A1G8DRA4_9FLAO</name>
<reference evidence="2" key="1">
    <citation type="submission" date="2016-10" db="EMBL/GenBank/DDBJ databases">
        <authorList>
            <person name="Varghese N."/>
            <person name="Submissions S."/>
        </authorList>
    </citation>
    <scope>NUCLEOTIDE SEQUENCE [LARGE SCALE GENOMIC DNA]</scope>
    <source>
        <strain evidence="2">DSM 23313</strain>
    </source>
</reference>
<evidence type="ECO:0000313" key="2">
    <source>
        <dbReference type="Proteomes" id="UP000243588"/>
    </source>
</evidence>
<evidence type="ECO:0000313" key="1">
    <source>
        <dbReference type="EMBL" id="SDH60237.1"/>
    </source>
</evidence>
<keyword evidence="2" id="KW-1185">Reference proteome</keyword>
<protein>
    <submittedName>
        <fullName evidence="1">Uncharacterized protein</fullName>
    </submittedName>
</protein>